<dbReference type="EMBL" id="KQ030541">
    <property type="protein sequence ID" value="KJZ72795.1"/>
    <property type="molecule type" value="Genomic_DNA"/>
</dbReference>
<sequence>METTLAISCPQLPVSAFSHAIMQDDTMDLTCYVQKGTDAWTSDVHSESCPALISSSHALPLDGQNHSDSLASPTSESQRADFGLIDVPFPCSNSSSHYREDRLDNDERVGGIFEGVNYETPGFSIYDDEQSASVEESSPTASQCSARDTCMDCIRERFHLALEGLPPTMSELTLEEFSDLCDENYPDTNKAQDDGSSVVEVTDGLEDEPMVIDLTEDSWSEISTNDDAHGRNFFQGDADYIVVGGRLCPVYNHDGVVFIDLTTL</sequence>
<evidence type="ECO:0000313" key="2">
    <source>
        <dbReference type="Proteomes" id="UP000054481"/>
    </source>
</evidence>
<dbReference type="AlphaFoldDB" id="A0A0F7ZMY2"/>
<proteinExistence type="predicted"/>
<accession>A0A0F7ZMY2</accession>
<dbReference type="Proteomes" id="UP000054481">
    <property type="component" value="Unassembled WGS sequence"/>
</dbReference>
<keyword evidence="2" id="KW-1185">Reference proteome</keyword>
<protein>
    <submittedName>
        <fullName evidence="1">Uncharacterized protein</fullName>
    </submittedName>
</protein>
<evidence type="ECO:0000313" key="1">
    <source>
        <dbReference type="EMBL" id="KJZ72795.1"/>
    </source>
</evidence>
<name>A0A0F7ZMY2_9HYPO</name>
<organism evidence="1 2">
    <name type="scientific">Hirsutella minnesotensis 3608</name>
    <dbReference type="NCBI Taxonomy" id="1043627"/>
    <lineage>
        <taxon>Eukaryota</taxon>
        <taxon>Fungi</taxon>
        <taxon>Dikarya</taxon>
        <taxon>Ascomycota</taxon>
        <taxon>Pezizomycotina</taxon>
        <taxon>Sordariomycetes</taxon>
        <taxon>Hypocreomycetidae</taxon>
        <taxon>Hypocreales</taxon>
        <taxon>Ophiocordycipitaceae</taxon>
        <taxon>Hirsutella</taxon>
    </lineage>
</organism>
<gene>
    <name evidence="1" type="ORF">HIM_07739</name>
</gene>
<reference evidence="1 2" key="1">
    <citation type="journal article" date="2014" name="Genome Biol. Evol.">
        <title>Comparative genomics and transcriptomics analyses reveal divergent lifestyle features of nematode endoparasitic fungus Hirsutella minnesotensis.</title>
        <authorList>
            <person name="Lai Y."/>
            <person name="Liu K."/>
            <person name="Zhang X."/>
            <person name="Zhang X."/>
            <person name="Li K."/>
            <person name="Wang N."/>
            <person name="Shu C."/>
            <person name="Wu Y."/>
            <person name="Wang C."/>
            <person name="Bushley K.E."/>
            <person name="Xiang M."/>
            <person name="Liu X."/>
        </authorList>
    </citation>
    <scope>NUCLEOTIDE SEQUENCE [LARGE SCALE GENOMIC DNA]</scope>
    <source>
        <strain evidence="1 2">3608</strain>
    </source>
</reference>